<dbReference type="InterPro" id="IPR039859">
    <property type="entry name" value="PFA4/ZDH16/20/ERF2-like"/>
</dbReference>
<dbReference type="GO" id="GO:0019706">
    <property type="term" value="F:protein-cysteine S-palmitoyltransferase activity"/>
    <property type="evidence" value="ECO:0007669"/>
    <property type="project" value="UniProtKB-EC"/>
</dbReference>
<keyword evidence="2 10" id="KW-0808">Transferase</keyword>
<keyword evidence="5 10" id="KW-0472">Membrane</keyword>
<evidence type="ECO:0000256" key="6">
    <source>
        <dbReference type="ARBA" id="ARBA00023139"/>
    </source>
</evidence>
<evidence type="ECO:0000256" key="7">
    <source>
        <dbReference type="ARBA" id="ARBA00023288"/>
    </source>
</evidence>
<keyword evidence="8 10" id="KW-0012">Acyltransferase</keyword>
<evidence type="ECO:0000256" key="1">
    <source>
        <dbReference type="ARBA" id="ARBA00004141"/>
    </source>
</evidence>
<name>A0A180H400_PUCT1</name>
<feature type="domain" description="Palmitoyltransferase DHHC" evidence="11">
    <location>
        <begin position="271"/>
        <end position="384"/>
    </location>
</feature>
<keyword evidence="3 10" id="KW-0812">Transmembrane</keyword>
<feature type="transmembrane region" description="Helical" evidence="10">
    <location>
        <begin position="347"/>
        <end position="369"/>
    </location>
</feature>
<proteinExistence type="inferred from homology"/>
<dbReference type="EMBL" id="ADAS02000003">
    <property type="protein sequence ID" value="OAV99388.1"/>
    <property type="molecule type" value="Genomic_DNA"/>
</dbReference>
<keyword evidence="4 10" id="KW-1133">Transmembrane helix</keyword>
<dbReference type="STRING" id="630390.A0A180H400"/>
<dbReference type="Proteomes" id="UP000005240">
    <property type="component" value="Unassembled WGS sequence"/>
</dbReference>
<dbReference type="PROSITE" id="PS50216">
    <property type="entry name" value="DHHC"/>
    <property type="match status" value="1"/>
</dbReference>
<evidence type="ECO:0000256" key="4">
    <source>
        <dbReference type="ARBA" id="ARBA00022989"/>
    </source>
</evidence>
<dbReference type="VEuPathDB" id="FungiDB:PTTG_04546"/>
<gene>
    <name evidence="12" type="ORF">PTTG_04546</name>
</gene>
<comment type="subcellular location">
    <subcellularLocation>
        <location evidence="1">Membrane</location>
        <topology evidence="1">Multi-pass membrane protein</topology>
    </subcellularLocation>
</comment>
<dbReference type="AlphaFoldDB" id="A0A180H400"/>
<evidence type="ECO:0000313" key="13">
    <source>
        <dbReference type="EnsemblFungi" id="PTTG_04546-t43_2-p1"/>
    </source>
</evidence>
<comment type="catalytic activity">
    <reaction evidence="9 10">
        <text>L-cysteinyl-[protein] + hexadecanoyl-CoA = S-hexadecanoyl-L-cysteinyl-[protein] + CoA</text>
        <dbReference type="Rhea" id="RHEA:36683"/>
        <dbReference type="Rhea" id="RHEA-COMP:10131"/>
        <dbReference type="Rhea" id="RHEA-COMP:11032"/>
        <dbReference type="ChEBI" id="CHEBI:29950"/>
        <dbReference type="ChEBI" id="CHEBI:57287"/>
        <dbReference type="ChEBI" id="CHEBI:57379"/>
        <dbReference type="ChEBI" id="CHEBI:74151"/>
        <dbReference type="EC" id="2.3.1.225"/>
    </reaction>
</comment>
<evidence type="ECO:0000256" key="9">
    <source>
        <dbReference type="ARBA" id="ARBA00048048"/>
    </source>
</evidence>
<evidence type="ECO:0000313" key="14">
    <source>
        <dbReference type="Proteomes" id="UP000005240"/>
    </source>
</evidence>
<dbReference type="OrthoDB" id="9909019at2759"/>
<evidence type="ECO:0000256" key="5">
    <source>
        <dbReference type="ARBA" id="ARBA00023136"/>
    </source>
</evidence>
<keyword evidence="6" id="KW-0564">Palmitate</keyword>
<feature type="transmembrane region" description="Helical" evidence="10">
    <location>
        <begin position="307"/>
        <end position="327"/>
    </location>
</feature>
<reference evidence="13" key="4">
    <citation type="submission" date="2025-05" db="UniProtKB">
        <authorList>
            <consortium name="EnsemblFungi"/>
        </authorList>
    </citation>
    <scope>IDENTIFICATION</scope>
    <source>
        <strain evidence="13">isolate 1-1 / race 1 (BBBD)</strain>
    </source>
</reference>
<evidence type="ECO:0000256" key="2">
    <source>
        <dbReference type="ARBA" id="ARBA00022679"/>
    </source>
</evidence>
<comment type="similarity">
    <text evidence="10">Belongs to the DHHC palmitoyltransferase family.</text>
</comment>
<reference evidence="12" key="2">
    <citation type="submission" date="2016-05" db="EMBL/GenBank/DDBJ databases">
        <title>Comparative analysis highlights variable genome content of wheat rusts and divergence of the mating loci.</title>
        <authorList>
            <person name="Cuomo C.A."/>
            <person name="Bakkeren G."/>
            <person name="Szabo L."/>
            <person name="Khalil H."/>
            <person name="Joly D."/>
            <person name="Goldberg J."/>
            <person name="Young S."/>
            <person name="Zeng Q."/>
            <person name="Fellers J."/>
        </authorList>
    </citation>
    <scope>NUCLEOTIDE SEQUENCE [LARGE SCALE GENOMIC DNA]</scope>
    <source>
        <strain evidence="12">1-1 BBBD Race 1</strain>
    </source>
</reference>
<comment type="domain">
    <text evidence="10">The DHHC domain is required for palmitoyltransferase activity.</text>
</comment>
<evidence type="ECO:0000313" key="12">
    <source>
        <dbReference type="EMBL" id="OAV99388.1"/>
    </source>
</evidence>
<dbReference type="InterPro" id="IPR001594">
    <property type="entry name" value="Palmitoyltrfase_DHHC"/>
</dbReference>
<feature type="transmembrane region" description="Helical" evidence="10">
    <location>
        <begin position="139"/>
        <end position="160"/>
    </location>
</feature>
<evidence type="ECO:0000256" key="3">
    <source>
        <dbReference type="ARBA" id="ARBA00022692"/>
    </source>
</evidence>
<organism evidence="12">
    <name type="scientific">Puccinia triticina (isolate 1-1 / race 1 (BBBD))</name>
    <name type="common">Brown leaf rust fungus</name>
    <dbReference type="NCBI Taxonomy" id="630390"/>
    <lineage>
        <taxon>Eukaryota</taxon>
        <taxon>Fungi</taxon>
        <taxon>Dikarya</taxon>
        <taxon>Basidiomycota</taxon>
        <taxon>Pucciniomycotina</taxon>
        <taxon>Pucciniomycetes</taxon>
        <taxon>Pucciniales</taxon>
        <taxon>Pucciniaceae</taxon>
        <taxon>Puccinia</taxon>
    </lineage>
</organism>
<feature type="transmembrane region" description="Helical" evidence="10">
    <location>
        <begin position="172"/>
        <end position="194"/>
    </location>
</feature>
<dbReference type="PANTHER" id="PTHR12246">
    <property type="entry name" value="PALMITOYLTRANSFERASE ZDHHC16"/>
    <property type="match status" value="1"/>
</dbReference>
<evidence type="ECO:0000259" key="11">
    <source>
        <dbReference type="Pfam" id="PF01529"/>
    </source>
</evidence>
<evidence type="ECO:0000256" key="10">
    <source>
        <dbReference type="RuleBase" id="RU079119"/>
    </source>
</evidence>
<dbReference type="GO" id="GO:0016020">
    <property type="term" value="C:membrane"/>
    <property type="evidence" value="ECO:0007669"/>
    <property type="project" value="UniProtKB-SubCell"/>
</dbReference>
<dbReference type="EC" id="2.3.1.225" evidence="10"/>
<reference evidence="13 14" key="3">
    <citation type="journal article" date="2017" name="G3 (Bethesda)">
        <title>Comparative analysis highlights variable genome content of wheat rusts and divergence of the mating loci.</title>
        <authorList>
            <person name="Cuomo C.A."/>
            <person name="Bakkeren G."/>
            <person name="Khalil H.B."/>
            <person name="Panwar V."/>
            <person name="Joly D."/>
            <person name="Linning R."/>
            <person name="Sakthikumar S."/>
            <person name="Song X."/>
            <person name="Adiconis X."/>
            <person name="Fan L."/>
            <person name="Goldberg J.M."/>
            <person name="Levin J.Z."/>
            <person name="Young S."/>
            <person name="Zeng Q."/>
            <person name="Anikster Y."/>
            <person name="Bruce M."/>
            <person name="Wang M."/>
            <person name="Yin C."/>
            <person name="McCallum B."/>
            <person name="Szabo L.J."/>
            <person name="Hulbert S."/>
            <person name="Chen X."/>
            <person name="Fellers J.P."/>
        </authorList>
    </citation>
    <scope>NUCLEOTIDE SEQUENCE</scope>
    <source>
        <strain evidence="13">isolate 1-1 / race 1 (BBBD)</strain>
        <strain evidence="14">Isolate 1-1 / race 1 (BBBD)</strain>
    </source>
</reference>
<keyword evidence="14" id="KW-1185">Reference proteome</keyword>
<dbReference type="Pfam" id="PF01529">
    <property type="entry name" value="DHHC"/>
    <property type="match status" value="1"/>
</dbReference>
<accession>A0A180H400</accession>
<protein>
    <recommendedName>
        <fullName evidence="10">Palmitoyltransferase</fullName>
        <ecNumber evidence="10">2.3.1.225</ecNumber>
    </recommendedName>
</protein>
<dbReference type="EnsemblFungi" id="PTTG_04546-t43_2">
    <property type="protein sequence ID" value="PTTG_04546-t43_2-p1"/>
    <property type="gene ID" value="PTTG_04546"/>
</dbReference>
<reference evidence="12" key="1">
    <citation type="submission" date="2009-11" db="EMBL/GenBank/DDBJ databases">
        <authorList>
            <consortium name="The Broad Institute Genome Sequencing Platform"/>
            <person name="Ward D."/>
            <person name="Feldgarden M."/>
            <person name="Earl A."/>
            <person name="Young S.K."/>
            <person name="Zeng Q."/>
            <person name="Koehrsen M."/>
            <person name="Alvarado L."/>
            <person name="Berlin A."/>
            <person name="Bochicchio J."/>
            <person name="Borenstein D."/>
            <person name="Chapman S.B."/>
            <person name="Chen Z."/>
            <person name="Engels R."/>
            <person name="Freedman E."/>
            <person name="Gellesch M."/>
            <person name="Goldberg J."/>
            <person name="Griggs A."/>
            <person name="Gujja S."/>
            <person name="Heilman E."/>
            <person name="Heiman D."/>
            <person name="Hepburn T."/>
            <person name="Howarth C."/>
            <person name="Jen D."/>
            <person name="Larson L."/>
            <person name="Lewis B."/>
            <person name="Mehta T."/>
            <person name="Park D."/>
            <person name="Pearson M."/>
            <person name="Roberts A."/>
            <person name="Saif S."/>
            <person name="Shea T."/>
            <person name="Shenoy N."/>
            <person name="Sisk P."/>
            <person name="Stolte C."/>
            <person name="Sykes S."/>
            <person name="Thomson T."/>
            <person name="Walk T."/>
            <person name="White J."/>
            <person name="Yandava C."/>
            <person name="Izard J."/>
            <person name="Baranova O.V."/>
            <person name="Blanton J.M."/>
            <person name="Tanner A.C."/>
            <person name="Dewhirst F.E."/>
            <person name="Haas B."/>
            <person name="Nusbaum C."/>
            <person name="Birren B."/>
        </authorList>
    </citation>
    <scope>NUCLEOTIDE SEQUENCE [LARGE SCALE GENOMIC DNA]</scope>
    <source>
        <strain evidence="12">1-1 BBBD Race 1</strain>
    </source>
</reference>
<evidence type="ECO:0000256" key="8">
    <source>
        <dbReference type="ARBA" id="ARBA00023315"/>
    </source>
</evidence>
<sequence>MAGRLGLDEPCSPLLSLRSLDGQKPRNKTNCAWLKPIPSPQAHTKNASIRSARVSVRIHHSAIHINTYVRIERRIPDGQVSQRSCVLVLWCVLITKKHLSSRARNDQMGVIRTVAHKVFRCFWRIERCADRLTGKVGPFFIAIAVLLITMAIVTYFDVIFPMAFLQPECDPLMSVLSLIFSVYLSACSMIHYYFACTTAPGSPSEPINQPNKSFSLGRSSCARGLRRWLPRGQRIGPVKQEMIEQYRANINRHCLKCLKNGIKGVDGRGPIKPERAHHCRVCGVCQLKYDHHCPWINQCVGLRNERFFLLFLFYMTVSCAWVVFWGWPSFTESLDFSTSWPFWSPRIFVILTWVLALAIGVTIGIMFGWQLLLIAKGETTVESSDNEYYHQLFSQRGQKYVNPFDLGVRGNLEQFFNTGRGGRCGWYTVLLPLKFPPSNDGWSWPKRAGWENQVINLAEELTDEEDDEDDHPTPL</sequence>
<keyword evidence="7" id="KW-0449">Lipoprotein</keyword>